<name>A0A542Y491_9MICO</name>
<sequence length="206" mass="21740">MGNTPRVEFYFDPICPWCWMTSRWAQEVSEARGFSIVWNPISLKIINEGNSDDSHAEHHAAGHRFGRVVEAARVAAGEGAEGDAVVGKLYTEIGTRVHPGGRMDVEEILAESLAAVGLDAGLAAAADSDESDEQLRANTTHALDIAGPDVGVPIISIDGVAFFGPVVSPAPTGDMALKLWDGIAAAASVPGFYELKRGRTVGPQFG</sequence>
<reference evidence="1 2" key="1">
    <citation type="submission" date="2019-06" db="EMBL/GenBank/DDBJ databases">
        <title>Sequencing the genomes of 1000 actinobacteria strains.</title>
        <authorList>
            <person name="Klenk H.-P."/>
        </authorList>
    </citation>
    <scope>NUCLEOTIDE SEQUENCE [LARGE SCALE GENOMIC DNA]</scope>
    <source>
        <strain evidence="1 2">DSM 8803</strain>
    </source>
</reference>
<dbReference type="Pfam" id="PF22234">
    <property type="entry name" value="Rv2466c-like"/>
    <property type="match status" value="1"/>
</dbReference>
<comment type="caution">
    <text evidence="1">The sequence shown here is derived from an EMBL/GenBank/DDBJ whole genome shotgun (WGS) entry which is preliminary data.</text>
</comment>
<dbReference type="AlphaFoldDB" id="A0A542Y491"/>
<accession>A0A542Y491</accession>
<dbReference type="InterPro" id="IPR053977">
    <property type="entry name" value="Rv2466c-like"/>
</dbReference>
<dbReference type="Proteomes" id="UP000319094">
    <property type="component" value="Unassembled WGS sequence"/>
</dbReference>
<dbReference type="CDD" id="cd02972">
    <property type="entry name" value="DsbA_family"/>
    <property type="match status" value="1"/>
</dbReference>
<organism evidence="1 2">
    <name type="scientific">Leucobacter komagatae</name>
    <dbReference type="NCBI Taxonomy" id="55969"/>
    <lineage>
        <taxon>Bacteria</taxon>
        <taxon>Bacillati</taxon>
        <taxon>Actinomycetota</taxon>
        <taxon>Actinomycetes</taxon>
        <taxon>Micrococcales</taxon>
        <taxon>Microbacteriaceae</taxon>
        <taxon>Leucobacter</taxon>
    </lineage>
</organism>
<evidence type="ECO:0000313" key="2">
    <source>
        <dbReference type="Proteomes" id="UP000319094"/>
    </source>
</evidence>
<dbReference type="OrthoDB" id="4125991at2"/>
<keyword evidence="2" id="KW-1185">Reference proteome</keyword>
<dbReference type="InterPro" id="IPR036249">
    <property type="entry name" value="Thioredoxin-like_sf"/>
</dbReference>
<evidence type="ECO:0000313" key="1">
    <source>
        <dbReference type="EMBL" id="TQL42895.1"/>
    </source>
</evidence>
<dbReference type="STRING" id="55969.SD72_01550"/>
<dbReference type="EMBL" id="VFON01000001">
    <property type="protein sequence ID" value="TQL42895.1"/>
    <property type="molecule type" value="Genomic_DNA"/>
</dbReference>
<protein>
    <submittedName>
        <fullName evidence="1">2-hydroxychromene-2-carboxylate isomerase</fullName>
    </submittedName>
</protein>
<keyword evidence="1" id="KW-0413">Isomerase</keyword>
<gene>
    <name evidence="1" type="ORF">FB468_0904</name>
</gene>
<dbReference type="Gene3D" id="3.40.30.10">
    <property type="entry name" value="Glutaredoxin"/>
    <property type="match status" value="1"/>
</dbReference>
<dbReference type="RefSeq" id="WP_141886282.1">
    <property type="nucleotide sequence ID" value="NZ_BAAAUY010000021.1"/>
</dbReference>
<dbReference type="SUPFAM" id="SSF52833">
    <property type="entry name" value="Thioredoxin-like"/>
    <property type="match status" value="1"/>
</dbReference>
<proteinExistence type="predicted"/>
<dbReference type="GO" id="GO:0016853">
    <property type="term" value="F:isomerase activity"/>
    <property type="evidence" value="ECO:0007669"/>
    <property type="project" value="UniProtKB-KW"/>
</dbReference>